<dbReference type="KEGG" id="cmav:ABHF33_13335"/>
<accession>A0AAU7F809</accession>
<dbReference type="EMBL" id="CP157355">
    <property type="protein sequence ID" value="XBM00037.1"/>
    <property type="molecule type" value="Genomic_DNA"/>
</dbReference>
<organism evidence="1">
    <name type="scientific">Chitinibacter mangrovi</name>
    <dbReference type="NCBI Taxonomy" id="3153927"/>
    <lineage>
        <taxon>Bacteria</taxon>
        <taxon>Pseudomonadati</taxon>
        <taxon>Pseudomonadota</taxon>
        <taxon>Betaproteobacteria</taxon>
        <taxon>Neisseriales</taxon>
        <taxon>Chitinibacteraceae</taxon>
        <taxon>Chitinibacter</taxon>
    </lineage>
</organism>
<sequence>MAYRFRVSHSAFVQLRQLEVPMALLEYLAQPALCGAAAMLSQRMIAKMPRHLRVVAQNFIGLYVVADGQGEVKEVKCMKHRLAIAEQAEQYGFSADCTRIEFGKTTGWRTSIGA</sequence>
<dbReference type="AlphaFoldDB" id="A0AAU7F809"/>
<protein>
    <submittedName>
        <fullName evidence="1">Uncharacterized protein</fullName>
    </submittedName>
</protein>
<name>A0AAU7F809_9NEIS</name>
<reference evidence="1" key="1">
    <citation type="submission" date="2024-05" db="EMBL/GenBank/DDBJ databases">
        <authorList>
            <person name="Yang L."/>
            <person name="Pan L."/>
        </authorList>
    </citation>
    <scope>NUCLEOTIDE SEQUENCE</scope>
    <source>
        <strain evidence="1">FCG-7</strain>
    </source>
</reference>
<evidence type="ECO:0000313" key="1">
    <source>
        <dbReference type="EMBL" id="XBM00037.1"/>
    </source>
</evidence>
<gene>
    <name evidence="1" type="ORF">ABHF33_13335</name>
</gene>
<proteinExistence type="predicted"/>
<dbReference type="RefSeq" id="WP_348944405.1">
    <property type="nucleotide sequence ID" value="NZ_CP157355.1"/>
</dbReference>